<evidence type="ECO:0000259" key="1">
    <source>
        <dbReference type="Pfam" id="PF15919"/>
    </source>
</evidence>
<evidence type="ECO:0000313" key="3">
    <source>
        <dbReference type="Proteomes" id="UP000438345"/>
    </source>
</evidence>
<evidence type="ECO:0000313" key="2">
    <source>
        <dbReference type="EMBL" id="QGZ88538.1"/>
    </source>
</evidence>
<dbReference type="RefSeq" id="WP_158198670.1">
    <property type="nucleotide sequence ID" value="NZ_CP046973.1"/>
</dbReference>
<organism evidence="2 3">
    <name type="scientific">Microcystis aeruginosa FD4</name>
    <dbReference type="NCBI Taxonomy" id="2686288"/>
    <lineage>
        <taxon>Bacteria</taxon>
        <taxon>Bacillati</taxon>
        <taxon>Cyanobacteriota</taxon>
        <taxon>Cyanophyceae</taxon>
        <taxon>Oscillatoriophycideae</taxon>
        <taxon>Chroococcales</taxon>
        <taxon>Microcystaceae</taxon>
        <taxon>Microcystis</taxon>
    </lineage>
</organism>
<name>A0A857CYN7_MICAE</name>
<dbReference type="Gene3D" id="3.30.160.250">
    <property type="match status" value="1"/>
</dbReference>
<protein>
    <submittedName>
        <fullName evidence="2">HicB family protein</fullName>
    </submittedName>
</protein>
<dbReference type="EMBL" id="CP046973">
    <property type="protein sequence ID" value="QGZ88538.1"/>
    <property type="molecule type" value="Genomic_DNA"/>
</dbReference>
<gene>
    <name evidence="2" type="ORF">GQR42_01820</name>
</gene>
<dbReference type="PANTHER" id="PTHR34504:SF2">
    <property type="entry name" value="UPF0150 PROTEIN SSL0259"/>
    <property type="match status" value="1"/>
</dbReference>
<feature type="domain" description="HicB-like antitoxin of toxin-antitoxin system" evidence="1">
    <location>
        <begin position="4"/>
        <end position="85"/>
    </location>
</feature>
<dbReference type="InterPro" id="IPR035069">
    <property type="entry name" value="TTHA1013/TTHA0281-like"/>
</dbReference>
<dbReference type="AlphaFoldDB" id="A0A857CYN7"/>
<dbReference type="PANTHER" id="PTHR34504">
    <property type="entry name" value="ANTITOXIN HICB"/>
    <property type="match status" value="1"/>
</dbReference>
<dbReference type="Pfam" id="PF15919">
    <property type="entry name" value="HicB_lk_antitox"/>
    <property type="match status" value="1"/>
</dbReference>
<sequence length="106" mass="11522">MITYLATVHKDNHSDYGVQFYDFPGCISAGETIEEAKKMATEALKGHISFMLADGDEIPTPSTLETILTDADHQDAIAFLPIEVSETILKPSEIVCKKLGAVPRLG</sequence>
<reference evidence="2 3" key="1">
    <citation type="submission" date="2019-12" db="EMBL/GenBank/DDBJ databases">
        <title>Complete genome sequence of Microcystis aeruginosa strain FD4.</title>
        <authorList>
            <person name="Urakawa H."/>
        </authorList>
    </citation>
    <scope>NUCLEOTIDE SEQUENCE [LARGE SCALE GENOMIC DNA]</scope>
    <source>
        <strain evidence="2 3">FD4</strain>
    </source>
</reference>
<dbReference type="InterPro" id="IPR031807">
    <property type="entry name" value="HicB-like"/>
</dbReference>
<dbReference type="SUPFAM" id="SSF143100">
    <property type="entry name" value="TTHA1013/TTHA0281-like"/>
    <property type="match status" value="1"/>
</dbReference>
<accession>A0A857CYN7</accession>
<dbReference type="InterPro" id="IPR051404">
    <property type="entry name" value="TA_system_antitoxin"/>
</dbReference>
<proteinExistence type="predicted"/>
<dbReference type="Proteomes" id="UP000438345">
    <property type="component" value="Chromosome"/>
</dbReference>